<dbReference type="InterPro" id="IPR011989">
    <property type="entry name" value="ARM-like"/>
</dbReference>
<evidence type="ECO:0000259" key="1">
    <source>
        <dbReference type="Pfam" id="PF13251"/>
    </source>
</evidence>
<evidence type="ECO:0000313" key="2">
    <source>
        <dbReference type="EMBL" id="TPX51180.1"/>
    </source>
</evidence>
<reference evidence="2 3" key="1">
    <citation type="journal article" date="2019" name="Sci. Rep.">
        <title>Comparative genomics of chytrid fungi reveal insights into the obligate biotrophic and pathogenic lifestyle of Synchytrium endobioticum.</title>
        <authorList>
            <person name="van de Vossenberg B.T.L.H."/>
            <person name="Warris S."/>
            <person name="Nguyen H.D.T."/>
            <person name="van Gent-Pelzer M.P.E."/>
            <person name="Joly D.L."/>
            <person name="van de Geest H.C."/>
            <person name="Bonants P.J.M."/>
            <person name="Smith D.S."/>
            <person name="Levesque C.A."/>
            <person name="van der Lee T.A.J."/>
        </authorList>
    </citation>
    <scope>NUCLEOTIDE SEQUENCE [LARGE SCALE GENOMIC DNA]</scope>
    <source>
        <strain evidence="2 3">LEV6574</strain>
    </source>
</reference>
<dbReference type="Pfam" id="PF13251">
    <property type="entry name" value="DUF4042"/>
    <property type="match status" value="1"/>
</dbReference>
<dbReference type="InterPro" id="IPR016024">
    <property type="entry name" value="ARM-type_fold"/>
</dbReference>
<evidence type="ECO:0000313" key="3">
    <source>
        <dbReference type="Proteomes" id="UP000320475"/>
    </source>
</evidence>
<proteinExistence type="predicted"/>
<name>A0A507DJW5_9FUNG</name>
<dbReference type="PANTHER" id="PTHR13366">
    <property type="entry name" value="MALARIA ANTIGEN-RELATED"/>
    <property type="match status" value="1"/>
</dbReference>
<protein>
    <recommendedName>
        <fullName evidence="1">DUF4042 domain-containing protein</fullName>
    </recommendedName>
</protein>
<dbReference type="AlphaFoldDB" id="A0A507DJW5"/>
<dbReference type="PANTHER" id="PTHR13366:SF0">
    <property type="entry name" value="HEAT REPEAT-CONTAINING PROTEIN 6"/>
    <property type="match status" value="1"/>
</dbReference>
<dbReference type="InterPro" id="IPR052107">
    <property type="entry name" value="HEAT6"/>
</dbReference>
<dbReference type="Proteomes" id="UP000320475">
    <property type="component" value="Unassembled WGS sequence"/>
</dbReference>
<dbReference type="InterPro" id="IPR025283">
    <property type="entry name" value="DUF4042"/>
</dbReference>
<comment type="caution">
    <text evidence="2">The sequence shown here is derived from an EMBL/GenBank/DDBJ whole genome shotgun (WGS) entry which is preliminary data.</text>
</comment>
<dbReference type="Gene3D" id="1.25.10.10">
    <property type="entry name" value="Leucine-rich Repeat Variant"/>
    <property type="match status" value="2"/>
</dbReference>
<organism evidence="2 3">
    <name type="scientific">Synchytrium endobioticum</name>
    <dbReference type="NCBI Taxonomy" id="286115"/>
    <lineage>
        <taxon>Eukaryota</taxon>
        <taxon>Fungi</taxon>
        <taxon>Fungi incertae sedis</taxon>
        <taxon>Chytridiomycota</taxon>
        <taxon>Chytridiomycota incertae sedis</taxon>
        <taxon>Chytridiomycetes</taxon>
        <taxon>Synchytriales</taxon>
        <taxon>Synchytriaceae</taxon>
        <taxon>Synchytrium</taxon>
    </lineage>
</organism>
<dbReference type="OrthoDB" id="422637at2759"/>
<feature type="domain" description="DUF4042" evidence="1">
    <location>
        <begin position="328"/>
        <end position="510"/>
    </location>
</feature>
<sequence length="953" mass="103767">MHDASSTSPVSVCFHALVDELCAKTSAASQSQRTDLDILDDLTHLQYPVNGYDFKTTDVAKLSKWCGKYRTKPQSLKFCQVLFKLYSRQKAPILTESQVVISFILFLMDVLKKSGNTTDLEKVHVLKALGTVLFENGPSLQENYLQQQVVEMLLSVIHQYSDLNTTASSSAPQPPSMRIISGNSSINSTLSASAEIRRAALVCLGHLCVKIGPKAPFYSEICQAIYVNLRECRKIDGGNNSAKVATSALRALQFVLTENKAAVASAVEPLVSLICMIAIETELASSSGASNLQLGGSAAIITCSDSEMSDNDFHVSNRPSKNLNRLEMNALQCMHTAVKSNPKLFHSSWSRILPDGPPTAVNQNTGHIYNKKTSIRQPSIFSIASSHPQSRVRLAAYQVIGALFDGAKQYLAIADALSSTKSFTSLAERLGRQLMGSYIALLSAVPEESDTMVLVHLLKTVAELIRNTTFKNLPSDLPLWILSLMNSRIRDGSDASIQIVSLEVVSSLVDSGFKLSAMEALQKQNSGYSLLSILELMDFEGDSVLGVKIAAYECLGAVCRSDILSLNLYWDDVISRVDKAVKDEKQTLRAASFKLLEQYLQAGNANNNIDTAADDPEADAATNHTWLNAVERIGIVTIVLGMMSSSGEKGDSNDINGTSIGVSSDQGGDANVRMAACRTAGVFVGFPVLQEDALFLMDIAMILKPNISDKTSVGVRSRASWALANLTDALVAKMSNTPEVSEVFNDALLIDLMDTALLAARDNDKCRSSGVRALGNLMRISNASLLSRECERKVKEVVTALTKNICSGAMKTRWNACHAVGTMLGNWTLPCESASWTKSLMEALVQTVSSCKNFKVRINAAAALSIPLTISKYGGNEVVSRICEVLDDAYQHVHVGVETSVTFGEYKYREQLVNQIRMTFQHMHEIINKEEHDVKSVFNIGMLRSHAALPEPR</sequence>
<dbReference type="SUPFAM" id="SSF48371">
    <property type="entry name" value="ARM repeat"/>
    <property type="match status" value="1"/>
</dbReference>
<gene>
    <name evidence="2" type="ORF">SeLEV6574_g00435</name>
</gene>
<accession>A0A507DJW5</accession>
<dbReference type="EMBL" id="QEAM01000007">
    <property type="protein sequence ID" value="TPX51180.1"/>
    <property type="molecule type" value="Genomic_DNA"/>
</dbReference>